<dbReference type="GeneID" id="36587507"/>
<keyword evidence="2" id="KW-1185">Reference proteome</keyword>
<dbReference type="InParanoid" id="A0A2J6TPL5"/>
<dbReference type="RefSeq" id="XP_024741870.1">
    <property type="nucleotide sequence ID" value="XM_024879430.1"/>
</dbReference>
<evidence type="ECO:0000313" key="2">
    <source>
        <dbReference type="Proteomes" id="UP000235371"/>
    </source>
</evidence>
<evidence type="ECO:0000313" key="1">
    <source>
        <dbReference type="EMBL" id="PMD64966.1"/>
    </source>
</evidence>
<gene>
    <name evidence="1" type="ORF">K444DRAFT_608646</name>
</gene>
<dbReference type="Proteomes" id="UP000235371">
    <property type="component" value="Unassembled WGS sequence"/>
</dbReference>
<sequence>MRFNKSGCREEGCCSLNCSLIACSRIAYTYGDFAIAFRSTKKDAKQSDKGHRDVGQLANWEFITRGHFHNQQFLRSNQYAKNKKYI</sequence>
<name>A0A2J6TPL5_9HELO</name>
<protein>
    <submittedName>
        <fullName evidence="1">Uncharacterized protein</fullName>
    </submittedName>
</protein>
<dbReference type="EMBL" id="KZ613747">
    <property type="protein sequence ID" value="PMD64966.1"/>
    <property type="molecule type" value="Genomic_DNA"/>
</dbReference>
<reference evidence="1 2" key="1">
    <citation type="submission" date="2016-04" db="EMBL/GenBank/DDBJ databases">
        <title>A degradative enzymes factory behind the ericoid mycorrhizal symbiosis.</title>
        <authorList>
            <consortium name="DOE Joint Genome Institute"/>
            <person name="Martino E."/>
            <person name="Morin E."/>
            <person name="Grelet G."/>
            <person name="Kuo A."/>
            <person name="Kohler A."/>
            <person name="Daghino S."/>
            <person name="Barry K."/>
            <person name="Choi C."/>
            <person name="Cichocki N."/>
            <person name="Clum A."/>
            <person name="Copeland A."/>
            <person name="Hainaut M."/>
            <person name="Haridas S."/>
            <person name="Labutti K."/>
            <person name="Lindquist E."/>
            <person name="Lipzen A."/>
            <person name="Khouja H.-R."/>
            <person name="Murat C."/>
            <person name="Ohm R."/>
            <person name="Olson A."/>
            <person name="Spatafora J."/>
            <person name="Veneault-Fourrey C."/>
            <person name="Henrissat B."/>
            <person name="Grigoriev I."/>
            <person name="Martin F."/>
            <person name="Perotto S."/>
        </authorList>
    </citation>
    <scope>NUCLEOTIDE SEQUENCE [LARGE SCALE GENOMIC DNA]</scope>
    <source>
        <strain evidence="1 2">E</strain>
    </source>
</reference>
<organism evidence="1 2">
    <name type="scientific">Hyaloscypha bicolor E</name>
    <dbReference type="NCBI Taxonomy" id="1095630"/>
    <lineage>
        <taxon>Eukaryota</taxon>
        <taxon>Fungi</taxon>
        <taxon>Dikarya</taxon>
        <taxon>Ascomycota</taxon>
        <taxon>Pezizomycotina</taxon>
        <taxon>Leotiomycetes</taxon>
        <taxon>Helotiales</taxon>
        <taxon>Hyaloscyphaceae</taxon>
        <taxon>Hyaloscypha</taxon>
        <taxon>Hyaloscypha bicolor</taxon>
    </lineage>
</organism>
<accession>A0A2J6TPL5</accession>
<dbReference type="PROSITE" id="PS51257">
    <property type="entry name" value="PROKAR_LIPOPROTEIN"/>
    <property type="match status" value="1"/>
</dbReference>
<dbReference type="AlphaFoldDB" id="A0A2J6TPL5"/>
<proteinExistence type="predicted"/>